<gene>
    <name evidence="1" type="ORF">HMPREF0293_0289</name>
</gene>
<name>A0ABP2DW51_9CORY</name>
<evidence type="ECO:0000313" key="1">
    <source>
        <dbReference type="EMBL" id="EEI64202.1"/>
    </source>
</evidence>
<reference evidence="1 2" key="1">
    <citation type="submission" date="2009-01" db="EMBL/GenBank/DDBJ databases">
        <authorList>
            <person name="Qin X."/>
            <person name="Bachman B."/>
            <person name="Battles P."/>
            <person name="Bell A."/>
            <person name="Bess C."/>
            <person name="Bickham C."/>
            <person name="Chaboub L."/>
            <person name="Chen D."/>
            <person name="Coyle M."/>
            <person name="Deiros D.R."/>
            <person name="Dinh H."/>
            <person name="Forbes L."/>
            <person name="Fowler G."/>
            <person name="Francisco L."/>
            <person name="Fu Q."/>
            <person name="Gubbala S."/>
            <person name="Hale W."/>
            <person name="Han Y."/>
            <person name="Hemphill L."/>
            <person name="Highlander S.K."/>
            <person name="Hirani K."/>
            <person name="Hogues M."/>
            <person name="Jackson L."/>
            <person name="Jakkamsetti A."/>
            <person name="Javaid M."/>
            <person name="Jiang H."/>
            <person name="Korchina V."/>
            <person name="Kovar C."/>
            <person name="Lara F."/>
            <person name="Lee S."/>
            <person name="Mata R."/>
            <person name="Mathew T."/>
            <person name="Moen C."/>
            <person name="Morales K."/>
            <person name="Munidasa M."/>
            <person name="Nazareth L."/>
            <person name="Ngo R."/>
            <person name="Nguyen L."/>
            <person name="Okwuonu G."/>
            <person name="Ongeri F."/>
            <person name="Patil S."/>
            <person name="Petrosino J."/>
            <person name="Pham C."/>
            <person name="Pham P."/>
            <person name="Pu L.-L."/>
            <person name="Puazo M."/>
            <person name="Raj R."/>
            <person name="Reid J."/>
            <person name="Rouhana J."/>
            <person name="Saada N."/>
            <person name="Shang Y."/>
            <person name="Simmons D."/>
            <person name="Thornton R."/>
            <person name="Warren J."/>
            <person name="Weissenberger G."/>
            <person name="Zhang J."/>
            <person name="Zhang L."/>
            <person name="Zhou C."/>
            <person name="Zhu D."/>
            <person name="Muzny D."/>
            <person name="Worley K."/>
            <person name="Gibbs R."/>
        </authorList>
    </citation>
    <scope>NUCLEOTIDE SEQUENCE [LARGE SCALE GENOMIC DNA]</scope>
    <source>
        <strain evidence="1 2">ATCC 51866</strain>
    </source>
</reference>
<protein>
    <submittedName>
        <fullName evidence="1">Uncharacterized protein</fullName>
    </submittedName>
</protein>
<comment type="caution">
    <text evidence="1">The sequence shown here is derived from an EMBL/GenBank/DDBJ whole genome shotgun (WGS) entry which is preliminary data.</text>
</comment>
<dbReference type="EMBL" id="ACHF01000011">
    <property type="protein sequence ID" value="EEI64202.1"/>
    <property type="molecule type" value="Genomic_DNA"/>
</dbReference>
<dbReference type="Proteomes" id="UP000006237">
    <property type="component" value="Unassembled WGS sequence"/>
</dbReference>
<dbReference type="InterPro" id="IPR029063">
    <property type="entry name" value="SAM-dependent_MTases_sf"/>
</dbReference>
<dbReference type="SUPFAM" id="SSF53335">
    <property type="entry name" value="S-adenosyl-L-methionine-dependent methyltransferases"/>
    <property type="match status" value="1"/>
</dbReference>
<keyword evidence="2" id="KW-1185">Reference proteome</keyword>
<evidence type="ECO:0000313" key="2">
    <source>
        <dbReference type="Proteomes" id="UP000006237"/>
    </source>
</evidence>
<organism evidence="1 2">
    <name type="scientific">Corynebacterium glucuronolyticum ATCC 51866</name>
    <dbReference type="NCBI Taxonomy" id="548478"/>
    <lineage>
        <taxon>Bacteria</taxon>
        <taxon>Bacillati</taxon>
        <taxon>Actinomycetota</taxon>
        <taxon>Actinomycetes</taxon>
        <taxon>Mycobacteriales</taxon>
        <taxon>Corynebacteriaceae</taxon>
        <taxon>Corynebacterium</taxon>
    </lineage>
</organism>
<proteinExistence type="predicted"/>
<sequence>MRGKMIEFFRVLDTPYDDRDAYISDELSQFPYVNGGLFREEDIEIPQFTEDIVSLLANEISRDTDWSKISPTIFGGVFESTLNPETRAKGGMHYTSPENIHKVIDPPFIDSLKQELESILTDPEMTPLKKTRRLKKYHDKFSEEMKLADERRSLV</sequence>
<accession>A0ABP2DW51</accession>